<evidence type="ECO:0000313" key="3">
    <source>
        <dbReference type="EMBL" id="MFL4471104.1"/>
    </source>
</evidence>
<dbReference type="Gene3D" id="3.40.190.150">
    <property type="entry name" value="Bordetella uptake gene, domain 1"/>
    <property type="match status" value="1"/>
</dbReference>
<evidence type="ECO:0000313" key="4">
    <source>
        <dbReference type="Proteomes" id="UP001627408"/>
    </source>
</evidence>
<comment type="caution">
    <text evidence="3">The sequence shown here is derived from an EMBL/GenBank/DDBJ whole genome shotgun (WGS) entry which is preliminary data.</text>
</comment>
<dbReference type="RefSeq" id="WP_407592937.1">
    <property type="nucleotide sequence ID" value="NZ_JBHDIY010000002.1"/>
</dbReference>
<name>A0ABW8UWI9_9RHOB</name>
<dbReference type="CDD" id="cd07012">
    <property type="entry name" value="PBP2_Bug_TTT"/>
    <property type="match status" value="1"/>
</dbReference>
<feature type="signal peptide" evidence="2">
    <location>
        <begin position="1"/>
        <end position="24"/>
    </location>
</feature>
<dbReference type="Pfam" id="PF03401">
    <property type="entry name" value="TctC"/>
    <property type="match status" value="1"/>
</dbReference>
<proteinExistence type="inferred from homology"/>
<dbReference type="Gene3D" id="3.40.190.10">
    <property type="entry name" value="Periplasmic binding protein-like II"/>
    <property type="match status" value="1"/>
</dbReference>
<keyword evidence="2" id="KW-0732">Signal</keyword>
<protein>
    <submittedName>
        <fullName evidence="3">Bug family tripartite tricarboxylate transporter substrate binding protein</fullName>
    </submittedName>
</protein>
<reference evidence="3 4" key="1">
    <citation type="submission" date="2024-08" db="EMBL/GenBank/DDBJ databases">
        <title>Tateyamaria sp. nov., isolated from marine algae.</title>
        <authorList>
            <person name="Choi B.J."/>
            <person name="Kim J.M."/>
            <person name="Lee J.K."/>
            <person name="Choi D.G."/>
            <person name="Bayburt H."/>
            <person name="Baek J.H."/>
            <person name="Han D.M."/>
            <person name="Jeon C.O."/>
        </authorList>
    </citation>
    <scope>NUCLEOTIDE SEQUENCE [LARGE SCALE GENOMIC DNA]</scope>
    <source>
        <strain evidence="3 4">KMU-156</strain>
    </source>
</reference>
<dbReference type="PIRSF" id="PIRSF017082">
    <property type="entry name" value="YflP"/>
    <property type="match status" value="1"/>
</dbReference>
<dbReference type="PANTHER" id="PTHR42928:SF5">
    <property type="entry name" value="BLR1237 PROTEIN"/>
    <property type="match status" value="1"/>
</dbReference>
<dbReference type="InterPro" id="IPR005064">
    <property type="entry name" value="BUG"/>
</dbReference>
<feature type="chain" id="PRO_5047464413" evidence="2">
    <location>
        <begin position="25"/>
        <end position="320"/>
    </location>
</feature>
<dbReference type="InterPro" id="IPR042100">
    <property type="entry name" value="Bug_dom1"/>
</dbReference>
<comment type="similarity">
    <text evidence="1">Belongs to the UPF0065 (bug) family.</text>
</comment>
<sequence>MKRRDFIKAGVSASAVLVAGPALAEWAPRRPINAILPYSAGGGTDALARAAAASADGILPVPLVIVNKPGSSGITGATEAAAARPDGNTVMVTSAGSFLLTSMLRDTDVNPFDSFEIIAQIGNLTPAVIVPANSPFQSVQDLVDAAKANPGSLRWAHNGRGGFHQVAGQSFLNRNDLEAQDVPFKGGGPTRAAVIGEQVDFAFVGIQQAAGFENELRVLALAAPERDAVRDDVPTLAELGFDYVAVSSPIVFFAPKGTDAEIITGMEAALKAITETDQFAALMLERGNVPAFLNGADTEARLRQMQEETQPVIDALKSQG</sequence>
<dbReference type="SUPFAM" id="SSF53850">
    <property type="entry name" value="Periplasmic binding protein-like II"/>
    <property type="match status" value="1"/>
</dbReference>
<dbReference type="PANTHER" id="PTHR42928">
    <property type="entry name" value="TRICARBOXYLATE-BINDING PROTEIN"/>
    <property type="match status" value="1"/>
</dbReference>
<evidence type="ECO:0000256" key="1">
    <source>
        <dbReference type="ARBA" id="ARBA00006987"/>
    </source>
</evidence>
<gene>
    <name evidence="3" type="ORF">ACERZ8_14895</name>
</gene>
<accession>A0ABW8UWI9</accession>
<evidence type="ECO:0000256" key="2">
    <source>
        <dbReference type="SAM" id="SignalP"/>
    </source>
</evidence>
<dbReference type="Proteomes" id="UP001627408">
    <property type="component" value="Unassembled WGS sequence"/>
</dbReference>
<organism evidence="3 4">
    <name type="scientific">Tateyamaria armeniaca</name>
    <dbReference type="NCBI Taxonomy" id="2518930"/>
    <lineage>
        <taxon>Bacteria</taxon>
        <taxon>Pseudomonadati</taxon>
        <taxon>Pseudomonadota</taxon>
        <taxon>Alphaproteobacteria</taxon>
        <taxon>Rhodobacterales</taxon>
        <taxon>Roseobacteraceae</taxon>
        <taxon>Tateyamaria</taxon>
    </lineage>
</organism>
<keyword evidence="4" id="KW-1185">Reference proteome</keyword>
<dbReference type="EMBL" id="JBHDIY010000002">
    <property type="protein sequence ID" value="MFL4471104.1"/>
    <property type="molecule type" value="Genomic_DNA"/>
</dbReference>